<keyword evidence="2" id="KW-1185">Reference proteome</keyword>
<proteinExistence type="predicted"/>
<comment type="caution">
    <text evidence="1">The sequence shown here is derived from an EMBL/GenBank/DDBJ whole genome shotgun (WGS) entry which is preliminary data.</text>
</comment>
<evidence type="ECO:0000313" key="2">
    <source>
        <dbReference type="Proteomes" id="UP001152888"/>
    </source>
</evidence>
<sequence length="44" mass="5192">MLVHLFTRSTSLRVGDTRPLETARKKMPLLKTYIDVLHWVLVQQ</sequence>
<dbReference type="Proteomes" id="UP001152888">
    <property type="component" value="Unassembled WGS sequence"/>
</dbReference>
<gene>
    <name evidence="1" type="ORF">ACAOBT_LOCUS10393</name>
</gene>
<organism evidence="1 2">
    <name type="scientific">Acanthoscelides obtectus</name>
    <name type="common">Bean weevil</name>
    <name type="synonym">Bruchus obtectus</name>
    <dbReference type="NCBI Taxonomy" id="200917"/>
    <lineage>
        <taxon>Eukaryota</taxon>
        <taxon>Metazoa</taxon>
        <taxon>Ecdysozoa</taxon>
        <taxon>Arthropoda</taxon>
        <taxon>Hexapoda</taxon>
        <taxon>Insecta</taxon>
        <taxon>Pterygota</taxon>
        <taxon>Neoptera</taxon>
        <taxon>Endopterygota</taxon>
        <taxon>Coleoptera</taxon>
        <taxon>Polyphaga</taxon>
        <taxon>Cucujiformia</taxon>
        <taxon>Chrysomeloidea</taxon>
        <taxon>Chrysomelidae</taxon>
        <taxon>Bruchinae</taxon>
        <taxon>Bruchini</taxon>
        <taxon>Acanthoscelides</taxon>
    </lineage>
</organism>
<dbReference type="AlphaFoldDB" id="A0A9P0KDD7"/>
<dbReference type="EMBL" id="CAKOFQ010006805">
    <property type="protein sequence ID" value="CAH1973162.1"/>
    <property type="molecule type" value="Genomic_DNA"/>
</dbReference>
<reference evidence="1" key="1">
    <citation type="submission" date="2022-03" db="EMBL/GenBank/DDBJ databases">
        <authorList>
            <person name="Sayadi A."/>
        </authorList>
    </citation>
    <scope>NUCLEOTIDE SEQUENCE</scope>
</reference>
<evidence type="ECO:0000313" key="1">
    <source>
        <dbReference type="EMBL" id="CAH1973162.1"/>
    </source>
</evidence>
<name>A0A9P0KDD7_ACAOB</name>
<protein>
    <submittedName>
        <fullName evidence="1">Uncharacterized protein</fullName>
    </submittedName>
</protein>
<accession>A0A9P0KDD7</accession>